<dbReference type="PANTHER" id="PTHR43792:SF8">
    <property type="entry name" value="[RIBOSOMAL PROTEIN US5]-ALANINE N-ACETYLTRANSFERASE"/>
    <property type="match status" value="1"/>
</dbReference>
<comment type="similarity">
    <text evidence="3">Belongs to the acetyltransferase family. RimJ subfamily.</text>
</comment>
<dbReference type="Gene3D" id="3.40.630.30">
    <property type="match status" value="1"/>
</dbReference>
<dbReference type="GO" id="GO:0008999">
    <property type="term" value="F:protein-N-terminal-alanine acetyltransferase activity"/>
    <property type="evidence" value="ECO:0007669"/>
    <property type="project" value="UniProtKB-EC"/>
</dbReference>
<feature type="region of interest" description="Disordered" evidence="4">
    <location>
        <begin position="1"/>
        <end position="63"/>
    </location>
</feature>
<protein>
    <submittedName>
        <fullName evidence="6">Ribosomal-protein-alanine N-acetyltransferase</fullName>
        <ecNumber evidence="6">2.3.1.267</ecNumber>
    </submittedName>
</protein>
<dbReference type="InterPro" id="IPR051531">
    <property type="entry name" value="N-acetyltransferase"/>
</dbReference>
<name>A0A7W9UZT4_9ACTN</name>
<dbReference type="AlphaFoldDB" id="A0A7W9UZT4"/>
<dbReference type="EMBL" id="JACHJL010000011">
    <property type="protein sequence ID" value="MBB5937398.1"/>
    <property type="molecule type" value="Genomic_DNA"/>
</dbReference>
<dbReference type="GO" id="GO:0005737">
    <property type="term" value="C:cytoplasm"/>
    <property type="evidence" value="ECO:0007669"/>
    <property type="project" value="TreeGrafter"/>
</dbReference>
<evidence type="ECO:0000259" key="5">
    <source>
        <dbReference type="PROSITE" id="PS51186"/>
    </source>
</evidence>
<comment type="caution">
    <text evidence="6">The sequence shown here is derived from an EMBL/GenBank/DDBJ whole genome shotgun (WGS) entry which is preliminary data.</text>
</comment>
<feature type="compositionally biased region" description="Polar residues" evidence="4">
    <location>
        <begin position="16"/>
        <end position="31"/>
    </location>
</feature>
<sequence length="246" mass="26723">MSASHPERPPRAGRSSPPTSNRPTGDGSQDPSGARHHAHDAHDAAGTSHASHLSGAGGPPRGGYLALGERAAIRRLRRDDEREFITSARQSVALHRPWLFPPTSREEFASYVHRLEEPSRVGFVICERGTDEIAGYVAINAIVGGAFQCGALGYGAFAHAAGRGLMSEGLGLVAEYAFGPMRLHRLEANIQPDNERSIALVKRLGFRLEGFSPDFLFIDGAWRDHERWAITSEMPRRSAEAGTVRP</sequence>
<dbReference type="PANTHER" id="PTHR43792">
    <property type="entry name" value="GNAT FAMILY, PUTATIVE (AFU_ORTHOLOGUE AFUA_3G00765)-RELATED-RELATED"/>
    <property type="match status" value="1"/>
</dbReference>
<evidence type="ECO:0000313" key="7">
    <source>
        <dbReference type="Proteomes" id="UP000588098"/>
    </source>
</evidence>
<evidence type="ECO:0000313" key="6">
    <source>
        <dbReference type="EMBL" id="MBB5937398.1"/>
    </source>
</evidence>
<feature type="domain" description="N-acetyltransferase" evidence="5">
    <location>
        <begin position="79"/>
        <end position="237"/>
    </location>
</feature>
<evidence type="ECO:0000256" key="1">
    <source>
        <dbReference type="ARBA" id="ARBA00022679"/>
    </source>
</evidence>
<reference evidence="6 7" key="1">
    <citation type="submission" date="2020-08" db="EMBL/GenBank/DDBJ databases">
        <title>Genomic Encyclopedia of Type Strains, Phase III (KMG-III): the genomes of soil and plant-associated and newly described type strains.</title>
        <authorList>
            <person name="Whitman W."/>
        </authorList>
    </citation>
    <scope>NUCLEOTIDE SEQUENCE [LARGE SCALE GENOMIC DNA]</scope>
    <source>
        <strain evidence="6 7">CECT 8305</strain>
    </source>
</reference>
<gene>
    <name evidence="6" type="ORF">FHS42_004477</name>
</gene>
<dbReference type="InterPro" id="IPR016181">
    <property type="entry name" value="Acyl_CoA_acyltransferase"/>
</dbReference>
<evidence type="ECO:0000256" key="4">
    <source>
        <dbReference type="SAM" id="MobiDB-lite"/>
    </source>
</evidence>
<accession>A0A7W9UZT4</accession>
<dbReference type="PROSITE" id="PS51186">
    <property type="entry name" value="GNAT"/>
    <property type="match status" value="1"/>
</dbReference>
<feature type="compositionally biased region" description="Basic and acidic residues" evidence="4">
    <location>
        <begin position="1"/>
        <end position="10"/>
    </location>
</feature>
<evidence type="ECO:0000256" key="3">
    <source>
        <dbReference type="ARBA" id="ARBA00038502"/>
    </source>
</evidence>
<dbReference type="SUPFAM" id="SSF55729">
    <property type="entry name" value="Acyl-CoA N-acyltransferases (Nat)"/>
    <property type="match status" value="1"/>
</dbReference>
<dbReference type="Proteomes" id="UP000588098">
    <property type="component" value="Unassembled WGS sequence"/>
</dbReference>
<keyword evidence="7" id="KW-1185">Reference proteome</keyword>
<keyword evidence="2 6" id="KW-0012">Acyltransferase</keyword>
<evidence type="ECO:0000256" key="2">
    <source>
        <dbReference type="ARBA" id="ARBA00023315"/>
    </source>
</evidence>
<dbReference type="EC" id="2.3.1.267" evidence="6"/>
<organism evidence="6 7">
    <name type="scientific">Streptomyces zagrosensis</name>
    <dbReference type="NCBI Taxonomy" id="1042984"/>
    <lineage>
        <taxon>Bacteria</taxon>
        <taxon>Bacillati</taxon>
        <taxon>Actinomycetota</taxon>
        <taxon>Actinomycetes</taxon>
        <taxon>Kitasatosporales</taxon>
        <taxon>Streptomycetaceae</taxon>
        <taxon>Streptomyces</taxon>
    </lineage>
</organism>
<dbReference type="Pfam" id="PF13302">
    <property type="entry name" value="Acetyltransf_3"/>
    <property type="match status" value="1"/>
</dbReference>
<keyword evidence="1 6" id="KW-0808">Transferase</keyword>
<proteinExistence type="inferred from homology"/>
<dbReference type="InterPro" id="IPR000182">
    <property type="entry name" value="GNAT_dom"/>
</dbReference>